<dbReference type="AlphaFoldDB" id="A0A0E9XNC5"/>
<protein>
    <submittedName>
        <fullName evidence="2">Uncharacterized protein</fullName>
    </submittedName>
</protein>
<feature type="region of interest" description="Disordered" evidence="1">
    <location>
        <begin position="17"/>
        <end position="55"/>
    </location>
</feature>
<evidence type="ECO:0000256" key="1">
    <source>
        <dbReference type="SAM" id="MobiDB-lite"/>
    </source>
</evidence>
<evidence type="ECO:0000313" key="2">
    <source>
        <dbReference type="EMBL" id="JAI03326.1"/>
    </source>
</evidence>
<reference evidence="2" key="2">
    <citation type="journal article" date="2015" name="Fish Shellfish Immunol.">
        <title>Early steps in the European eel (Anguilla anguilla)-Vibrio vulnificus interaction in the gills: Role of the RtxA13 toxin.</title>
        <authorList>
            <person name="Callol A."/>
            <person name="Pajuelo D."/>
            <person name="Ebbesson L."/>
            <person name="Teles M."/>
            <person name="MacKenzie S."/>
            <person name="Amaro C."/>
        </authorList>
    </citation>
    <scope>NUCLEOTIDE SEQUENCE</scope>
</reference>
<name>A0A0E9XNC5_ANGAN</name>
<organism evidence="2">
    <name type="scientific">Anguilla anguilla</name>
    <name type="common">European freshwater eel</name>
    <name type="synonym">Muraena anguilla</name>
    <dbReference type="NCBI Taxonomy" id="7936"/>
    <lineage>
        <taxon>Eukaryota</taxon>
        <taxon>Metazoa</taxon>
        <taxon>Chordata</taxon>
        <taxon>Craniata</taxon>
        <taxon>Vertebrata</taxon>
        <taxon>Euteleostomi</taxon>
        <taxon>Actinopterygii</taxon>
        <taxon>Neopterygii</taxon>
        <taxon>Teleostei</taxon>
        <taxon>Anguilliformes</taxon>
        <taxon>Anguillidae</taxon>
        <taxon>Anguilla</taxon>
    </lineage>
</organism>
<sequence>MDALLWFIRYAVKQLHCGDTSTSRPPGPQTGLGLDGAPKTALNKGTPKGQRVSEN</sequence>
<accession>A0A0E9XNC5</accession>
<reference evidence="2" key="1">
    <citation type="submission" date="2014-11" db="EMBL/GenBank/DDBJ databases">
        <authorList>
            <person name="Amaro Gonzalez C."/>
        </authorList>
    </citation>
    <scope>NUCLEOTIDE SEQUENCE</scope>
</reference>
<dbReference type="EMBL" id="GBXM01005252">
    <property type="protein sequence ID" value="JAI03326.1"/>
    <property type="molecule type" value="Transcribed_RNA"/>
</dbReference>
<proteinExistence type="predicted"/>